<evidence type="ECO:0000313" key="2">
    <source>
        <dbReference type="EMBL" id="KAJ5106312.1"/>
    </source>
</evidence>
<feature type="region of interest" description="Disordered" evidence="1">
    <location>
        <begin position="29"/>
        <end position="67"/>
    </location>
</feature>
<dbReference type="Proteomes" id="UP001149165">
    <property type="component" value="Unassembled WGS sequence"/>
</dbReference>
<accession>A0A9W9FV99</accession>
<protein>
    <submittedName>
        <fullName evidence="2">Uncharacterized protein</fullName>
    </submittedName>
</protein>
<comment type="caution">
    <text evidence="2">The sequence shown here is derived from an EMBL/GenBank/DDBJ whole genome shotgun (WGS) entry which is preliminary data.</text>
</comment>
<feature type="compositionally biased region" description="Polar residues" evidence="1">
    <location>
        <begin position="29"/>
        <end position="45"/>
    </location>
</feature>
<evidence type="ECO:0000256" key="1">
    <source>
        <dbReference type="SAM" id="MobiDB-lite"/>
    </source>
</evidence>
<reference evidence="2" key="1">
    <citation type="submission" date="2022-11" db="EMBL/GenBank/DDBJ databases">
        <authorList>
            <person name="Petersen C."/>
        </authorList>
    </citation>
    <scope>NUCLEOTIDE SEQUENCE</scope>
    <source>
        <strain evidence="2">IBT 30069</strain>
    </source>
</reference>
<evidence type="ECO:0000313" key="3">
    <source>
        <dbReference type="Proteomes" id="UP001149165"/>
    </source>
</evidence>
<dbReference type="OrthoDB" id="4353321at2759"/>
<dbReference type="EMBL" id="JAPQKH010000003">
    <property type="protein sequence ID" value="KAJ5106312.1"/>
    <property type="molecule type" value="Genomic_DNA"/>
</dbReference>
<dbReference type="AlphaFoldDB" id="A0A9W9FV99"/>
<name>A0A9W9FV99_9EURO</name>
<proteinExistence type="predicted"/>
<feature type="compositionally biased region" description="Gly residues" evidence="1">
    <location>
        <begin position="56"/>
        <end position="67"/>
    </location>
</feature>
<keyword evidence="3" id="KW-1185">Reference proteome</keyword>
<reference evidence="2" key="2">
    <citation type="journal article" date="2023" name="IMA Fungus">
        <title>Comparative genomic study of the Penicillium genus elucidates a diverse pangenome and 15 lateral gene transfer events.</title>
        <authorList>
            <person name="Petersen C."/>
            <person name="Sorensen T."/>
            <person name="Nielsen M.R."/>
            <person name="Sondergaard T.E."/>
            <person name="Sorensen J.L."/>
            <person name="Fitzpatrick D.A."/>
            <person name="Frisvad J.C."/>
            <person name="Nielsen K.L."/>
        </authorList>
    </citation>
    <scope>NUCLEOTIDE SEQUENCE</scope>
    <source>
        <strain evidence="2">IBT 30069</strain>
    </source>
</reference>
<sequence>MFEAIKSWFQPAQEPINEGKWDANTVTMQQPNSPPSMNQTITQQPGGPESMSVHVRGGGGGDVCCGM</sequence>
<gene>
    <name evidence="2" type="ORF">N7456_002987</name>
</gene>
<organism evidence="2 3">
    <name type="scientific">Penicillium angulare</name>
    <dbReference type="NCBI Taxonomy" id="116970"/>
    <lineage>
        <taxon>Eukaryota</taxon>
        <taxon>Fungi</taxon>
        <taxon>Dikarya</taxon>
        <taxon>Ascomycota</taxon>
        <taxon>Pezizomycotina</taxon>
        <taxon>Eurotiomycetes</taxon>
        <taxon>Eurotiomycetidae</taxon>
        <taxon>Eurotiales</taxon>
        <taxon>Aspergillaceae</taxon>
        <taxon>Penicillium</taxon>
    </lineage>
</organism>